<gene>
    <name evidence="1" type="ORF">SAMN03080598_00908</name>
</gene>
<organism evidence="1 2">
    <name type="scientific">Algoriphagus boritolerans DSM 17298 = JCM 18970</name>
    <dbReference type="NCBI Taxonomy" id="1120964"/>
    <lineage>
        <taxon>Bacteria</taxon>
        <taxon>Pseudomonadati</taxon>
        <taxon>Bacteroidota</taxon>
        <taxon>Cytophagia</taxon>
        <taxon>Cytophagales</taxon>
        <taxon>Cyclobacteriaceae</taxon>
        <taxon>Algoriphagus</taxon>
    </lineage>
</organism>
<proteinExistence type="predicted"/>
<name>A0A1H5TS09_9BACT</name>
<reference evidence="2" key="1">
    <citation type="submission" date="2016-10" db="EMBL/GenBank/DDBJ databases">
        <authorList>
            <person name="Varghese N."/>
            <person name="Submissions S."/>
        </authorList>
    </citation>
    <scope>NUCLEOTIDE SEQUENCE [LARGE SCALE GENOMIC DNA]</scope>
    <source>
        <strain evidence="2">DSM 17298</strain>
    </source>
</reference>
<evidence type="ECO:0000313" key="1">
    <source>
        <dbReference type="EMBL" id="SEF65574.1"/>
    </source>
</evidence>
<evidence type="ECO:0000313" key="2">
    <source>
        <dbReference type="Proteomes" id="UP000236736"/>
    </source>
</evidence>
<dbReference type="STRING" id="1120964.GCA_001313265_00673"/>
<protein>
    <submittedName>
        <fullName evidence="1">Uncharacterized protein</fullName>
    </submittedName>
</protein>
<sequence>MHFGTFDLSDEPLLEPLDWLKANPEAVSNALIEPVVGRNLFAG</sequence>
<accession>A0A1H5TS09</accession>
<dbReference type="Proteomes" id="UP000236736">
    <property type="component" value="Unassembled WGS sequence"/>
</dbReference>
<dbReference type="AlphaFoldDB" id="A0A1H5TS09"/>
<dbReference type="EMBL" id="FNVR01000003">
    <property type="protein sequence ID" value="SEF65574.1"/>
    <property type="molecule type" value="Genomic_DNA"/>
</dbReference>
<keyword evidence="2" id="KW-1185">Reference proteome</keyword>
<dbReference type="RefSeq" id="WP_262495003.1">
    <property type="nucleotide sequence ID" value="NZ_BBFN01000002.1"/>
</dbReference>